<evidence type="ECO:0000256" key="4">
    <source>
        <dbReference type="ARBA" id="ARBA00023242"/>
    </source>
</evidence>
<evidence type="ECO:0000256" key="1">
    <source>
        <dbReference type="ARBA" id="ARBA00004123"/>
    </source>
</evidence>
<gene>
    <name evidence="9" type="ORF">H6P81_003425</name>
</gene>
<dbReference type="GO" id="GO:0005634">
    <property type="term" value="C:nucleus"/>
    <property type="evidence" value="ECO:0007669"/>
    <property type="project" value="UniProtKB-SubCell"/>
</dbReference>
<feature type="region of interest" description="Disordered" evidence="7">
    <location>
        <begin position="165"/>
        <end position="201"/>
    </location>
</feature>
<reference evidence="9 10" key="1">
    <citation type="submission" date="2021-07" db="EMBL/GenBank/DDBJ databases">
        <title>The Aristolochia fimbriata genome: insights into angiosperm evolution, floral development and chemical biosynthesis.</title>
        <authorList>
            <person name="Jiao Y."/>
        </authorList>
    </citation>
    <scope>NUCLEOTIDE SEQUENCE [LARGE SCALE GENOMIC DNA]</scope>
    <source>
        <strain evidence="9">IBCAS-2021</strain>
        <tissue evidence="9">Leaf</tissue>
    </source>
</reference>
<proteinExistence type="predicted"/>
<evidence type="ECO:0000256" key="6">
    <source>
        <dbReference type="RuleBase" id="RU000682"/>
    </source>
</evidence>
<feature type="compositionally biased region" description="Acidic residues" evidence="7">
    <location>
        <begin position="165"/>
        <end position="195"/>
    </location>
</feature>
<dbReference type="Proteomes" id="UP000825729">
    <property type="component" value="Unassembled WGS sequence"/>
</dbReference>
<keyword evidence="2 5" id="KW-0238">DNA-binding</keyword>
<dbReference type="PANTHER" id="PTHR15467:SF9">
    <property type="entry name" value="HOMEOBOX DOMAIN-CONTAINING PROTEIN"/>
    <property type="match status" value="1"/>
</dbReference>
<evidence type="ECO:0000256" key="5">
    <source>
        <dbReference type="PROSITE-ProRule" id="PRU00108"/>
    </source>
</evidence>
<dbReference type="SMART" id="SM00389">
    <property type="entry name" value="HOX"/>
    <property type="match status" value="1"/>
</dbReference>
<evidence type="ECO:0000256" key="7">
    <source>
        <dbReference type="SAM" id="MobiDB-lite"/>
    </source>
</evidence>
<dbReference type="GO" id="GO:0003677">
    <property type="term" value="F:DNA binding"/>
    <property type="evidence" value="ECO:0007669"/>
    <property type="project" value="UniProtKB-UniRule"/>
</dbReference>
<accession>A0AAV7FCI4</accession>
<feature type="region of interest" description="Disordered" evidence="7">
    <location>
        <begin position="74"/>
        <end position="96"/>
    </location>
</feature>
<dbReference type="Pfam" id="PF00046">
    <property type="entry name" value="Homeodomain"/>
    <property type="match status" value="1"/>
</dbReference>
<evidence type="ECO:0000256" key="2">
    <source>
        <dbReference type="ARBA" id="ARBA00023125"/>
    </source>
</evidence>
<dbReference type="PROSITE" id="PS50071">
    <property type="entry name" value="HOMEOBOX_2"/>
    <property type="match status" value="1"/>
</dbReference>
<dbReference type="EMBL" id="JAINDJ010000002">
    <property type="protein sequence ID" value="KAG9458917.1"/>
    <property type="molecule type" value="Genomic_DNA"/>
</dbReference>
<dbReference type="GO" id="GO:0000981">
    <property type="term" value="F:DNA-binding transcription factor activity, RNA polymerase II-specific"/>
    <property type="evidence" value="ECO:0007669"/>
    <property type="project" value="TreeGrafter"/>
</dbReference>
<comment type="caution">
    <text evidence="9">The sequence shown here is derived from an EMBL/GenBank/DDBJ whole genome shotgun (WGS) entry which is preliminary data.</text>
</comment>
<dbReference type="SUPFAM" id="SSF46689">
    <property type="entry name" value="Homeodomain-like"/>
    <property type="match status" value="1"/>
</dbReference>
<name>A0AAV7FCI4_ARIFI</name>
<dbReference type="PROSITE" id="PS51257">
    <property type="entry name" value="PROKAR_LIPOPROTEIN"/>
    <property type="match status" value="1"/>
</dbReference>
<keyword evidence="3 5" id="KW-0371">Homeobox</keyword>
<feature type="DNA-binding region" description="Homeobox" evidence="5">
    <location>
        <begin position="301"/>
        <end position="360"/>
    </location>
</feature>
<dbReference type="InterPro" id="IPR001356">
    <property type="entry name" value="HD"/>
</dbReference>
<keyword evidence="10" id="KW-1185">Reference proteome</keyword>
<evidence type="ECO:0000313" key="9">
    <source>
        <dbReference type="EMBL" id="KAG9458917.1"/>
    </source>
</evidence>
<evidence type="ECO:0000256" key="3">
    <source>
        <dbReference type="ARBA" id="ARBA00023155"/>
    </source>
</evidence>
<dbReference type="PANTHER" id="PTHR15467">
    <property type="entry name" value="ZINC-FINGERS AND HOMEOBOXES RELATED"/>
    <property type="match status" value="1"/>
</dbReference>
<dbReference type="AlphaFoldDB" id="A0AAV7FCI4"/>
<feature type="domain" description="Homeobox" evidence="8">
    <location>
        <begin position="299"/>
        <end position="359"/>
    </location>
</feature>
<dbReference type="InterPro" id="IPR009057">
    <property type="entry name" value="Homeodomain-like_sf"/>
</dbReference>
<evidence type="ECO:0000259" key="8">
    <source>
        <dbReference type="PROSITE" id="PS50071"/>
    </source>
</evidence>
<comment type="subcellular location">
    <subcellularLocation>
        <location evidence="1 5 6">Nucleus</location>
    </subcellularLocation>
</comment>
<evidence type="ECO:0000313" key="10">
    <source>
        <dbReference type="Proteomes" id="UP000825729"/>
    </source>
</evidence>
<protein>
    <recommendedName>
        <fullName evidence="8">Homeobox domain-containing protein</fullName>
    </recommendedName>
</protein>
<dbReference type="Gene3D" id="1.10.10.60">
    <property type="entry name" value="Homeodomain-like"/>
    <property type="match status" value="1"/>
</dbReference>
<organism evidence="9 10">
    <name type="scientific">Aristolochia fimbriata</name>
    <name type="common">White veined hardy Dutchman's pipe vine</name>
    <dbReference type="NCBI Taxonomy" id="158543"/>
    <lineage>
        <taxon>Eukaryota</taxon>
        <taxon>Viridiplantae</taxon>
        <taxon>Streptophyta</taxon>
        <taxon>Embryophyta</taxon>
        <taxon>Tracheophyta</taxon>
        <taxon>Spermatophyta</taxon>
        <taxon>Magnoliopsida</taxon>
        <taxon>Magnoliidae</taxon>
        <taxon>Piperales</taxon>
        <taxon>Aristolochiaceae</taxon>
        <taxon>Aristolochia</taxon>
    </lineage>
</organism>
<dbReference type="CDD" id="cd00086">
    <property type="entry name" value="homeodomain"/>
    <property type="match status" value="1"/>
</dbReference>
<sequence length="378" mass="42899">MFLIQKSNGLAESLQERIMPCASASSSLACRSFASAPCLYQLGNYPNASLRLGCRNNSLLLPRRPLVVAFARRKNASTSPKEKKRIKQDNDREEDGLDEDAFEALFKQLEEDLKNDDVSADDWNDELTEEDLVRLEQELEEALGSEDEGELRGILQSLDGNLEANVDEEEEDNEVEEQQEPKDDDDDDDDDDEQEEPVKLKTWQLRRLASALKIGRRKTSIKNLAAELGLDRGLVLELLRDPPPNLLLMSATLPEVTENHVKQGKSLALKTPMEPVEPAEAEDVAEPKLEVKAPIHVMVNRWSTQKRLKKVQIETLERVYLRTKRPTNSMINSVVHVTNLPRKTVIKWFEEKRLQDGGPDQRLPYTRSVAEVVPQTNN</sequence>
<keyword evidence="4 5" id="KW-0539">Nucleus</keyword>